<dbReference type="Proteomes" id="UP001492380">
    <property type="component" value="Unassembled WGS sequence"/>
</dbReference>
<feature type="chain" id="PRO_5045873119" description="Secreted protein" evidence="1">
    <location>
        <begin position="21"/>
        <end position="127"/>
    </location>
</feature>
<feature type="signal peptide" evidence="1">
    <location>
        <begin position="1"/>
        <end position="20"/>
    </location>
</feature>
<protein>
    <recommendedName>
        <fullName evidence="4">Secreted protein</fullName>
    </recommendedName>
</protein>
<dbReference type="EMBL" id="JBBWRZ010000001">
    <property type="protein sequence ID" value="KAK8246894.1"/>
    <property type="molecule type" value="Genomic_DNA"/>
</dbReference>
<name>A0ABR1Z3G0_9PEZI</name>
<evidence type="ECO:0008006" key="4">
    <source>
        <dbReference type="Google" id="ProtNLM"/>
    </source>
</evidence>
<comment type="caution">
    <text evidence="2">The sequence shown here is derived from an EMBL/GenBank/DDBJ whole genome shotgun (WGS) entry which is preliminary data.</text>
</comment>
<proteinExistence type="predicted"/>
<sequence length="127" mass="13597">MSMACTATLLFSCLAATVRPRGMCPKAALRAQLSNTARPAGHAHAATPAFLNCFVSKSMGLEDTRVTLLDRGLTLANFVRPFIDIPRIIDSKALHSAGSLVRRRRPCDVAPAQGYFELAPARGSPNC</sequence>
<keyword evidence="3" id="KW-1185">Reference proteome</keyword>
<evidence type="ECO:0000313" key="2">
    <source>
        <dbReference type="EMBL" id="KAK8246894.1"/>
    </source>
</evidence>
<organism evidence="2 3">
    <name type="scientific">Phyllosticta capitalensis</name>
    <dbReference type="NCBI Taxonomy" id="121624"/>
    <lineage>
        <taxon>Eukaryota</taxon>
        <taxon>Fungi</taxon>
        <taxon>Dikarya</taxon>
        <taxon>Ascomycota</taxon>
        <taxon>Pezizomycotina</taxon>
        <taxon>Dothideomycetes</taxon>
        <taxon>Dothideomycetes incertae sedis</taxon>
        <taxon>Botryosphaeriales</taxon>
        <taxon>Phyllostictaceae</taxon>
        <taxon>Phyllosticta</taxon>
    </lineage>
</organism>
<keyword evidence="1" id="KW-0732">Signal</keyword>
<accession>A0ABR1Z3G0</accession>
<evidence type="ECO:0000256" key="1">
    <source>
        <dbReference type="SAM" id="SignalP"/>
    </source>
</evidence>
<gene>
    <name evidence="2" type="ORF">HDK90DRAFT_24369</name>
</gene>
<reference evidence="2 3" key="1">
    <citation type="submission" date="2024-04" db="EMBL/GenBank/DDBJ databases">
        <title>Phyllosticta paracitricarpa is synonymous to the EU quarantine fungus P. citricarpa based on phylogenomic analyses.</title>
        <authorList>
            <consortium name="Lawrence Berkeley National Laboratory"/>
            <person name="Van Ingen-Buijs V.A."/>
            <person name="Van Westerhoven A.C."/>
            <person name="Haridas S."/>
            <person name="Skiadas P."/>
            <person name="Martin F."/>
            <person name="Groenewald J.Z."/>
            <person name="Crous P.W."/>
            <person name="Seidl M.F."/>
        </authorList>
    </citation>
    <scope>NUCLEOTIDE SEQUENCE [LARGE SCALE GENOMIC DNA]</scope>
    <source>
        <strain evidence="2 3">CBS 123374</strain>
    </source>
</reference>
<evidence type="ECO:0000313" key="3">
    <source>
        <dbReference type="Proteomes" id="UP001492380"/>
    </source>
</evidence>